<dbReference type="GO" id="GO:0006146">
    <property type="term" value="P:adenine catabolic process"/>
    <property type="evidence" value="ECO:0007669"/>
    <property type="project" value="InterPro"/>
</dbReference>
<proteinExistence type="inferred from homology"/>
<dbReference type="PANTHER" id="PTHR11113">
    <property type="entry name" value="N-ACETYLGLUCOSAMINE-6-PHOSPHATE DEACETYLASE"/>
    <property type="match status" value="1"/>
</dbReference>
<dbReference type="Proteomes" id="UP000886891">
    <property type="component" value="Unassembled WGS sequence"/>
</dbReference>
<sequence length="602" mass="65056">MSQVFCKFPLYKVTRDLSAVAMGLSPAETVIVNARLVNVATREIEENAGVAVVKGRIAAVGDVRHCIGPETRVIDACGRYLAPGLIDGHIHIESSMLTPCEYARAVIPHGTTAIMPDPHEICNLLGIEGVKFMIEDSKRTPLKAMFTFPSCVPAVEDFEDTGAEITAEDVKQAMQWEEVVGLGEMMNFPGIQYGAEGPHAIVAETLKAGKTVTGHYPSEDARGLNAYLCSGAANCHESVTAEQALLKMRRGMLAFFREGSAWRDLKETANVLKENPTIDTRYASLCSDDTHPETLCSKGHMDHILRRAVEEGIDPLTAIQMTTLNVSANYHLDREMGIVAPGRVADLILIDDLKQFNVSLVLIDGEIVAENGRLLAEVEPPRYERAAVRVMNLDPVKGEDFRIACDKPVQTVRVIEVIGGKSVTRAKTADLTARDGLLHADPARDILKVGVFDRHHNSGRNSFGFVKGFGIGEGAMASTVSHDAHNLIVVGTNDEDMALAANTLIECGGGMAAVKDGKVLAVVPLPIAGLMSDRTAPEMAKVVAALDRAWHDIGCNLPSPFITMALLALACIPELRLTNRGLVDCVRFCFTDLFVGKTDPQN</sequence>
<evidence type="ECO:0000313" key="10">
    <source>
        <dbReference type="Proteomes" id="UP000886891"/>
    </source>
</evidence>
<dbReference type="SUPFAM" id="SSF51338">
    <property type="entry name" value="Composite domain of metallo-dependent hydrolases"/>
    <property type="match status" value="1"/>
</dbReference>
<evidence type="ECO:0000256" key="1">
    <source>
        <dbReference type="ARBA" id="ARBA00006773"/>
    </source>
</evidence>
<organism evidence="9 10">
    <name type="scientific">Candidatus Stercoripulliclostridium merdipullorum</name>
    <dbReference type="NCBI Taxonomy" id="2840952"/>
    <lineage>
        <taxon>Bacteria</taxon>
        <taxon>Bacillati</taxon>
        <taxon>Bacillota</taxon>
        <taxon>Clostridia</taxon>
        <taxon>Eubacteriales</taxon>
        <taxon>Candidatus Stercoripulliclostridium</taxon>
    </lineage>
</organism>
<dbReference type="Pfam" id="PF13382">
    <property type="entry name" value="Adenine_deam_C"/>
    <property type="match status" value="1"/>
</dbReference>
<dbReference type="PANTHER" id="PTHR11113:SF2">
    <property type="entry name" value="ADENINE DEAMINASE"/>
    <property type="match status" value="1"/>
</dbReference>
<dbReference type="InterPro" id="IPR006680">
    <property type="entry name" value="Amidohydro-rel"/>
</dbReference>
<reference evidence="9" key="1">
    <citation type="submission" date="2020-10" db="EMBL/GenBank/DDBJ databases">
        <authorList>
            <person name="Gilroy R."/>
        </authorList>
    </citation>
    <scope>NUCLEOTIDE SEQUENCE</scope>
    <source>
        <strain evidence="9">23406</strain>
    </source>
</reference>
<dbReference type="CDD" id="cd01295">
    <property type="entry name" value="AdeC"/>
    <property type="match status" value="1"/>
</dbReference>
<evidence type="ECO:0000259" key="8">
    <source>
        <dbReference type="Pfam" id="PF13382"/>
    </source>
</evidence>
<dbReference type="HAMAP" id="MF_01518">
    <property type="entry name" value="Adenine_deamin"/>
    <property type="match status" value="1"/>
</dbReference>
<evidence type="ECO:0000256" key="2">
    <source>
        <dbReference type="ARBA" id="ARBA00012782"/>
    </source>
</evidence>
<keyword evidence="4 6" id="KW-0464">Manganese</keyword>
<dbReference type="Pfam" id="PF01979">
    <property type="entry name" value="Amidohydro_1"/>
    <property type="match status" value="1"/>
</dbReference>
<gene>
    <name evidence="6 9" type="primary">ade</name>
    <name evidence="9" type="ORF">IAB14_04820</name>
</gene>
<feature type="domain" description="Adenine deaminase C-terminal" evidence="8">
    <location>
        <begin position="423"/>
        <end position="588"/>
    </location>
</feature>
<evidence type="ECO:0000256" key="6">
    <source>
        <dbReference type="HAMAP-Rule" id="MF_01518"/>
    </source>
</evidence>
<dbReference type="Gene3D" id="2.30.40.10">
    <property type="entry name" value="Urease, subunit C, domain 1"/>
    <property type="match status" value="1"/>
</dbReference>
<dbReference type="InterPro" id="IPR032466">
    <property type="entry name" value="Metal_Hydrolase"/>
</dbReference>
<comment type="similarity">
    <text evidence="1 6">Belongs to the metallo-dependent hydrolases superfamily. Adenine deaminase family.</text>
</comment>
<comment type="cofactor">
    <cofactor evidence="6">
        <name>Mn(2+)</name>
        <dbReference type="ChEBI" id="CHEBI:29035"/>
    </cofactor>
</comment>
<dbReference type="InterPro" id="IPR011059">
    <property type="entry name" value="Metal-dep_hydrolase_composite"/>
</dbReference>
<evidence type="ECO:0000313" key="9">
    <source>
        <dbReference type="EMBL" id="HIV00415.1"/>
    </source>
</evidence>
<name>A0A9D1SXJ9_9FIRM</name>
<dbReference type="AlphaFoldDB" id="A0A9D1SXJ9"/>
<dbReference type="GO" id="GO:0000034">
    <property type="term" value="F:adenine deaminase activity"/>
    <property type="evidence" value="ECO:0007669"/>
    <property type="project" value="UniProtKB-UniRule"/>
</dbReference>
<dbReference type="EMBL" id="DVOH01000037">
    <property type="protein sequence ID" value="HIV00415.1"/>
    <property type="molecule type" value="Genomic_DNA"/>
</dbReference>
<dbReference type="SUPFAM" id="SSF51556">
    <property type="entry name" value="Metallo-dependent hydrolases"/>
    <property type="match status" value="1"/>
</dbReference>
<comment type="catalytic activity">
    <reaction evidence="5 6">
        <text>adenine + H2O + H(+) = hypoxanthine + NH4(+)</text>
        <dbReference type="Rhea" id="RHEA:23688"/>
        <dbReference type="ChEBI" id="CHEBI:15377"/>
        <dbReference type="ChEBI" id="CHEBI:15378"/>
        <dbReference type="ChEBI" id="CHEBI:16708"/>
        <dbReference type="ChEBI" id="CHEBI:17368"/>
        <dbReference type="ChEBI" id="CHEBI:28938"/>
        <dbReference type="EC" id="3.5.4.2"/>
    </reaction>
</comment>
<feature type="domain" description="Amidohydrolase-related" evidence="7">
    <location>
        <begin position="80"/>
        <end position="368"/>
    </location>
</feature>
<comment type="caution">
    <text evidence="9">The sequence shown here is derived from an EMBL/GenBank/DDBJ whole genome shotgun (WGS) entry which is preliminary data.</text>
</comment>
<evidence type="ECO:0000256" key="3">
    <source>
        <dbReference type="ARBA" id="ARBA00022801"/>
    </source>
</evidence>
<evidence type="ECO:0000259" key="7">
    <source>
        <dbReference type="Pfam" id="PF01979"/>
    </source>
</evidence>
<keyword evidence="3 6" id="KW-0378">Hydrolase</keyword>
<dbReference type="InterPro" id="IPR026912">
    <property type="entry name" value="Adenine_deam_C"/>
</dbReference>
<protein>
    <recommendedName>
        <fullName evidence="2 6">Adenine deaminase</fullName>
        <shortName evidence="6">Adenase</shortName>
        <shortName evidence="6">Adenine aminase</shortName>
        <ecNumber evidence="2 6">3.5.4.2</ecNumber>
    </recommendedName>
</protein>
<dbReference type="Gene3D" id="3.20.20.140">
    <property type="entry name" value="Metal-dependent hydrolases"/>
    <property type="match status" value="1"/>
</dbReference>
<dbReference type="InterPro" id="IPR006679">
    <property type="entry name" value="Adenine_deam"/>
</dbReference>
<dbReference type="EC" id="3.5.4.2" evidence="2 6"/>
<evidence type="ECO:0000256" key="5">
    <source>
        <dbReference type="ARBA" id="ARBA00047720"/>
    </source>
</evidence>
<reference evidence="9" key="2">
    <citation type="journal article" date="2021" name="PeerJ">
        <title>Extensive microbial diversity within the chicken gut microbiome revealed by metagenomics and culture.</title>
        <authorList>
            <person name="Gilroy R."/>
            <person name="Ravi A."/>
            <person name="Getino M."/>
            <person name="Pursley I."/>
            <person name="Horton D.L."/>
            <person name="Alikhan N.F."/>
            <person name="Baker D."/>
            <person name="Gharbi K."/>
            <person name="Hall N."/>
            <person name="Watson M."/>
            <person name="Adriaenssens E.M."/>
            <person name="Foster-Nyarko E."/>
            <person name="Jarju S."/>
            <person name="Secka A."/>
            <person name="Antonio M."/>
            <person name="Oren A."/>
            <person name="Chaudhuri R.R."/>
            <person name="La Ragione R."/>
            <person name="Hildebrand F."/>
            <person name="Pallen M.J."/>
        </authorList>
    </citation>
    <scope>NUCLEOTIDE SEQUENCE</scope>
    <source>
        <strain evidence="9">23406</strain>
    </source>
</reference>
<dbReference type="NCBIfam" id="TIGR01178">
    <property type="entry name" value="ade"/>
    <property type="match status" value="1"/>
</dbReference>
<evidence type="ECO:0000256" key="4">
    <source>
        <dbReference type="ARBA" id="ARBA00023211"/>
    </source>
</evidence>
<accession>A0A9D1SXJ9</accession>